<dbReference type="InterPro" id="IPR009737">
    <property type="entry name" value="Aim32/Apd1-like"/>
</dbReference>
<evidence type="ECO:0000313" key="1">
    <source>
        <dbReference type="EMBL" id="MFC4640423.1"/>
    </source>
</evidence>
<keyword evidence="2" id="KW-1185">Reference proteome</keyword>
<organism evidence="1 2">
    <name type="scientific">Deinococcus hohokamensis</name>
    <dbReference type="NCBI Taxonomy" id="309883"/>
    <lineage>
        <taxon>Bacteria</taxon>
        <taxon>Thermotogati</taxon>
        <taxon>Deinococcota</taxon>
        <taxon>Deinococci</taxon>
        <taxon>Deinococcales</taxon>
        <taxon>Deinococcaceae</taxon>
        <taxon>Deinococcus</taxon>
    </lineage>
</organism>
<dbReference type="CDD" id="cd03062">
    <property type="entry name" value="TRX_Fd_Sucrase"/>
    <property type="match status" value="1"/>
</dbReference>
<dbReference type="PIRSF" id="PIRSF035042">
    <property type="entry name" value="UCP035042_thirdx"/>
    <property type="match status" value="1"/>
</dbReference>
<reference evidence="2" key="1">
    <citation type="journal article" date="2019" name="Int. J. Syst. Evol. Microbiol.">
        <title>The Global Catalogue of Microorganisms (GCM) 10K type strain sequencing project: providing services to taxonomists for standard genome sequencing and annotation.</title>
        <authorList>
            <consortium name="The Broad Institute Genomics Platform"/>
            <consortium name="The Broad Institute Genome Sequencing Center for Infectious Disease"/>
            <person name="Wu L."/>
            <person name="Ma J."/>
        </authorList>
    </citation>
    <scope>NUCLEOTIDE SEQUENCE [LARGE SCALE GENOMIC DNA]</scope>
    <source>
        <strain evidence="2">CCUG 55995</strain>
    </source>
</reference>
<evidence type="ECO:0000313" key="2">
    <source>
        <dbReference type="Proteomes" id="UP001595952"/>
    </source>
</evidence>
<dbReference type="EMBL" id="JBHSEI010000017">
    <property type="protein sequence ID" value="MFC4640423.1"/>
    <property type="molecule type" value="Genomic_DNA"/>
</dbReference>
<gene>
    <name evidence="1" type="ORF">ACFO0D_19000</name>
</gene>
<comment type="caution">
    <text evidence="1">The sequence shown here is derived from an EMBL/GenBank/DDBJ whole genome shotgun (WGS) entry which is preliminary data.</text>
</comment>
<dbReference type="Proteomes" id="UP001595952">
    <property type="component" value="Unassembled WGS sequence"/>
</dbReference>
<dbReference type="Pfam" id="PF06999">
    <property type="entry name" value="Suc_Fer-like"/>
    <property type="match status" value="1"/>
</dbReference>
<proteinExistence type="predicted"/>
<sequence>MTSVPPIPDEETAPPAGRMALCADLSRSAGEDPIGTAPHWAEVTVLELAVPVWAQLRTPERWTPAQQAVFEGLRGKVEASGAGFGLLMSAPDSPDQPLAVRHYTRSGQGFVRQDYQSELPQSEWAQGLHDTLMEPARLRDWHPREVPAGPDLHVCTHGSVDAACGKYGVPVYQGLRGAGLRGWRTGHFGGHRFAATAVELPTGLVWAHLSPDLAVRVLRRKVAPAEVRLHLRGNAALPPLAQVLDRELLIERGWDWLSAERHAEVRGADVTLTYSWAGQQGTVRARVEETGRLDVAGSSHKPNPLTVPQYRVTELQHQGPGR</sequence>
<protein>
    <submittedName>
        <fullName evidence="1">Sucrase ferredoxin</fullName>
    </submittedName>
</protein>
<name>A0ABV9IDM3_9DEIO</name>
<accession>A0ABV9IDM3</accession>
<dbReference type="InterPro" id="IPR010350">
    <property type="entry name" value="Aim32/Apd1-like_bac"/>
</dbReference>
<dbReference type="RefSeq" id="WP_380063405.1">
    <property type="nucleotide sequence ID" value="NZ_JBHSEI010000017.1"/>
</dbReference>